<dbReference type="AlphaFoldDB" id="A0A8J3IS71"/>
<reference evidence="1" key="1">
    <citation type="submission" date="2020-10" db="EMBL/GenBank/DDBJ databases">
        <title>Taxonomic study of unclassified bacteria belonging to the class Ktedonobacteria.</title>
        <authorList>
            <person name="Yabe S."/>
            <person name="Wang C.M."/>
            <person name="Zheng Y."/>
            <person name="Sakai Y."/>
            <person name="Cavaletti L."/>
            <person name="Monciardini P."/>
            <person name="Donadio S."/>
        </authorList>
    </citation>
    <scope>NUCLEOTIDE SEQUENCE</scope>
    <source>
        <strain evidence="1">ID150040</strain>
    </source>
</reference>
<keyword evidence="2" id="KW-1185">Reference proteome</keyword>
<protein>
    <submittedName>
        <fullName evidence="1">Uncharacterized protein</fullName>
    </submittedName>
</protein>
<dbReference type="EMBL" id="BNJK01000001">
    <property type="protein sequence ID" value="GHO94341.1"/>
    <property type="molecule type" value="Genomic_DNA"/>
</dbReference>
<name>A0A8J3IS71_9CHLR</name>
<organism evidence="1 2">
    <name type="scientific">Reticulibacter mediterranei</name>
    <dbReference type="NCBI Taxonomy" id="2778369"/>
    <lineage>
        <taxon>Bacteria</taxon>
        <taxon>Bacillati</taxon>
        <taxon>Chloroflexota</taxon>
        <taxon>Ktedonobacteria</taxon>
        <taxon>Ktedonobacterales</taxon>
        <taxon>Reticulibacteraceae</taxon>
        <taxon>Reticulibacter</taxon>
    </lineage>
</organism>
<evidence type="ECO:0000313" key="2">
    <source>
        <dbReference type="Proteomes" id="UP000597444"/>
    </source>
</evidence>
<evidence type="ECO:0000313" key="1">
    <source>
        <dbReference type="EMBL" id="GHO94341.1"/>
    </source>
</evidence>
<accession>A0A8J3IS71</accession>
<sequence length="85" mass="9829">MVGGTAMSDVAQLRLQIDREYEAAYQGLYGLASGAARHQFVHCKMERIARYYQELATRVGEDAADETLCMLNEQYYRRWKQSAHH</sequence>
<gene>
    <name evidence="1" type="ORF">KSF_043890</name>
</gene>
<proteinExistence type="predicted"/>
<dbReference type="Proteomes" id="UP000597444">
    <property type="component" value="Unassembled WGS sequence"/>
</dbReference>
<comment type="caution">
    <text evidence="1">The sequence shown here is derived from an EMBL/GenBank/DDBJ whole genome shotgun (WGS) entry which is preliminary data.</text>
</comment>